<dbReference type="InterPro" id="IPR016181">
    <property type="entry name" value="Acyl_CoA_acyltransferase"/>
</dbReference>
<sequence length="178" mass="20575">MEIKKIEKSQWKEIKKIYKEAFPKNERKPFASIKRSVKRGKSEILIALENNIVAGFIMLTEYKDIVMIEYFAVSAEGRGKGVGSLMLDEIHARHKGKRTVLLIERLIQEADNYSQRVARKSFYIRNEFEETNIFIKDFGGGMEVLCRGGNISGEEMIEVQKYALGRLFFMLSRGKLID</sequence>
<dbReference type="Pfam" id="PF13508">
    <property type="entry name" value="Acetyltransf_7"/>
    <property type="match status" value="1"/>
</dbReference>
<dbReference type="RefSeq" id="WP_226385095.1">
    <property type="nucleotide sequence ID" value="NZ_JADCKA010000005.1"/>
</dbReference>
<dbReference type="PROSITE" id="PS51186">
    <property type="entry name" value="GNAT"/>
    <property type="match status" value="1"/>
</dbReference>
<feature type="domain" description="N-acetyltransferase" evidence="1">
    <location>
        <begin position="1"/>
        <end position="178"/>
    </location>
</feature>
<accession>A0ABR9QX33</accession>
<comment type="caution">
    <text evidence="2">The sequence shown here is derived from an EMBL/GenBank/DDBJ whole genome shotgun (WGS) entry which is preliminary data.</text>
</comment>
<organism evidence="2 3">
    <name type="scientific">Gallibacter intestinalis</name>
    <dbReference type="NCBI Taxonomy" id="2779356"/>
    <lineage>
        <taxon>Bacteria</taxon>
        <taxon>Bacillati</taxon>
        <taxon>Bacillota</taxon>
        <taxon>Clostridia</taxon>
        <taxon>Eubacteriales</taxon>
        <taxon>Eubacteriaceae</taxon>
        <taxon>Gallibacter</taxon>
    </lineage>
</organism>
<dbReference type="CDD" id="cd04301">
    <property type="entry name" value="NAT_SF"/>
    <property type="match status" value="1"/>
</dbReference>
<dbReference type="EMBL" id="JADCKA010000005">
    <property type="protein sequence ID" value="MBE5035448.1"/>
    <property type="molecule type" value="Genomic_DNA"/>
</dbReference>
<dbReference type="Proteomes" id="UP001516588">
    <property type="component" value="Unassembled WGS sequence"/>
</dbReference>
<evidence type="ECO:0000313" key="2">
    <source>
        <dbReference type="EMBL" id="MBE5035448.1"/>
    </source>
</evidence>
<dbReference type="SUPFAM" id="SSF55729">
    <property type="entry name" value="Acyl-CoA N-acyltransferases (Nat)"/>
    <property type="match status" value="1"/>
</dbReference>
<reference evidence="2 3" key="1">
    <citation type="submission" date="2020-10" db="EMBL/GenBank/DDBJ databases">
        <title>ChiBAC.</title>
        <authorList>
            <person name="Zenner C."/>
            <person name="Hitch T.C.A."/>
            <person name="Clavel T."/>
        </authorList>
    </citation>
    <scope>NUCLEOTIDE SEQUENCE [LARGE SCALE GENOMIC DNA]</scope>
    <source>
        <strain evidence="2 3">DSM 108706</strain>
    </source>
</reference>
<gene>
    <name evidence="2" type="ORF">INF20_04020</name>
</gene>
<protein>
    <submittedName>
        <fullName evidence="2">GNAT family N-acetyltransferase</fullName>
    </submittedName>
</protein>
<dbReference type="InterPro" id="IPR000182">
    <property type="entry name" value="GNAT_dom"/>
</dbReference>
<dbReference type="Gene3D" id="3.40.630.30">
    <property type="match status" value="1"/>
</dbReference>
<evidence type="ECO:0000313" key="3">
    <source>
        <dbReference type="Proteomes" id="UP001516588"/>
    </source>
</evidence>
<evidence type="ECO:0000259" key="1">
    <source>
        <dbReference type="PROSITE" id="PS51186"/>
    </source>
</evidence>
<name>A0ABR9QX33_9FIRM</name>
<proteinExistence type="predicted"/>
<keyword evidence="3" id="KW-1185">Reference proteome</keyword>